<proteinExistence type="inferred from homology"/>
<dbReference type="SUPFAM" id="SSF53756">
    <property type="entry name" value="UDP-Glycosyltransferase/glycogen phosphorylase"/>
    <property type="match status" value="1"/>
</dbReference>
<evidence type="ECO:0000313" key="6">
    <source>
        <dbReference type="EMBL" id="KAF7264745.1"/>
    </source>
</evidence>
<comment type="catalytic activity">
    <reaction evidence="5">
        <text>glucuronate acceptor + UDP-alpha-D-glucuronate = acceptor beta-D-glucuronoside + UDP + H(+)</text>
        <dbReference type="Rhea" id="RHEA:21032"/>
        <dbReference type="ChEBI" id="CHEBI:15378"/>
        <dbReference type="ChEBI" id="CHEBI:58052"/>
        <dbReference type="ChEBI" id="CHEBI:58223"/>
        <dbReference type="ChEBI" id="CHEBI:132367"/>
        <dbReference type="ChEBI" id="CHEBI:132368"/>
        <dbReference type="EC" id="2.4.1.17"/>
    </reaction>
</comment>
<dbReference type="EMBL" id="JAACXV010016139">
    <property type="protein sequence ID" value="KAF7264747.1"/>
    <property type="molecule type" value="Genomic_DNA"/>
</dbReference>
<feature type="chain" id="PRO_5033963413" description="UDP-glucuronosyltransferase" evidence="5">
    <location>
        <begin position="22"/>
        <end position="517"/>
    </location>
</feature>
<keyword evidence="3 4" id="KW-0808">Transferase</keyword>
<keyword evidence="5" id="KW-1133">Transmembrane helix</keyword>
<feature type="transmembrane region" description="Helical" evidence="5">
    <location>
        <begin position="468"/>
        <end position="490"/>
    </location>
</feature>
<dbReference type="Gene3D" id="3.40.50.2000">
    <property type="entry name" value="Glycogen Phosphorylase B"/>
    <property type="match status" value="2"/>
</dbReference>
<dbReference type="PANTHER" id="PTHR48043:SF114">
    <property type="entry name" value="IP04436P-RELATED"/>
    <property type="match status" value="1"/>
</dbReference>
<dbReference type="InterPro" id="IPR002213">
    <property type="entry name" value="UDP_glucos_trans"/>
</dbReference>
<keyword evidence="5" id="KW-0732">Signal</keyword>
<dbReference type="PANTHER" id="PTHR48043">
    <property type="entry name" value="EG:EG0003.4 PROTEIN-RELATED"/>
    <property type="match status" value="1"/>
</dbReference>
<organism evidence="6 8">
    <name type="scientific">Rhynchophorus ferrugineus</name>
    <name type="common">Red palm weevil</name>
    <name type="synonym">Curculio ferrugineus</name>
    <dbReference type="NCBI Taxonomy" id="354439"/>
    <lineage>
        <taxon>Eukaryota</taxon>
        <taxon>Metazoa</taxon>
        <taxon>Ecdysozoa</taxon>
        <taxon>Arthropoda</taxon>
        <taxon>Hexapoda</taxon>
        <taxon>Insecta</taxon>
        <taxon>Pterygota</taxon>
        <taxon>Neoptera</taxon>
        <taxon>Endopterygota</taxon>
        <taxon>Coleoptera</taxon>
        <taxon>Polyphaga</taxon>
        <taxon>Cucujiformia</taxon>
        <taxon>Curculionidae</taxon>
        <taxon>Dryophthorinae</taxon>
        <taxon>Rhynchophorus</taxon>
    </lineage>
</organism>
<evidence type="ECO:0000256" key="5">
    <source>
        <dbReference type="RuleBase" id="RU362059"/>
    </source>
</evidence>
<dbReference type="EC" id="2.4.1.17" evidence="5"/>
<name>A0A834HU21_RHYFE</name>
<dbReference type="GO" id="GO:0016020">
    <property type="term" value="C:membrane"/>
    <property type="evidence" value="ECO:0007669"/>
    <property type="project" value="UniProtKB-SubCell"/>
</dbReference>
<reference evidence="6" key="1">
    <citation type="submission" date="2020-08" db="EMBL/GenBank/DDBJ databases">
        <title>Genome sequencing and assembly of the red palm weevil Rhynchophorus ferrugineus.</title>
        <authorList>
            <person name="Dias G.B."/>
            <person name="Bergman C.M."/>
            <person name="Manee M."/>
        </authorList>
    </citation>
    <scope>NUCLEOTIDE SEQUENCE</scope>
    <source>
        <strain evidence="6">AA-2017</strain>
        <tissue evidence="6">Whole larva</tissue>
    </source>
</reference>
<evidence type="ECO:0000256" key="3">
    <source>
        <dbReference type="ARBA" id="ARBA00022679"/>
    </source>
</evidence>
<dbReference type="FunFam" id="3.40.50.2000:FF:000050">
    <property type="entry name" value="UDP-glucuronosyltransferase"/>
    <property type="match status" value="1"/>
</dbReference>
<comment type="similarity">
    <text evidence="1 4">Belongs to the UDP-glycosyltransferase family.</text>
</comment>
<dbReference type="OrthoDB" id="5835829at2759"/>
<evidence type="ECO:0000313" key="7">
    <source>
        <dbReference type="EMBL" id="KAF7264747.1"/>
    </source>
</evidence>
<comment type="caution">
    <text evidence="6">The sequence shown here is derived from an EMBL/GenBank/DDBJ whole genome shotgun (WGS) entry which is preliminary data.</text>
</comment>
<protein>
    <recommendedName>
        <fullName evidence="5">UDP-glucuronosyltransferase</fullName>
        <ecNumber evidence="5">2.4.1.17</ecNumber>
    </recommendedName>
</protein>
<feature type="signal peptide" evidence="5">
    <location>
        <begin position="1"/>
        <end position="21"/>
    </location>
</feature>
<evidence type="ECO:0000256" key="1">
    <source>
        <dbReference type="ARBA" id="ARBA00009995"/>
    </source>
</evidence>
<gene>
    <name evidence="7" type="ORF">GWI33_022511</name>
    <name evidence="6" type="ORF">GWI33_022513</name>
</gene>
<dbReference type="InterPro" id="IPR050271">
    <property type="entry name" value="UDP-glycosyltransferase"/>
</dbReference>
<keyword evidence="2 4" id="KW-0328">Glycosyltransferase</keyword>
<evidence type="ECO:0000256" key="2">
    <source>
        <dbReference type="ARBA" id="ARBA00022676"/>
    </source>
</evidence>
<accession>A0A834HU21</accession>
<comment type="subcellular location">
    <subcellularLocation>
        <location evidence="5">Membrane</location>
        <topology evidence="5">Single-pass membrane protein</topology>
    </subcellularLocation>
</comment>
<dbReference type="PROSITE" id="PS00375">
    <property type="entry name" value="UDPGT"/>
    <property type="match status" value="1"/>
</dbReference>
<evidence type="ECO:0000256" key="4">
    <source>
        <dbReference type="RuleBase" id="RU003718"/>
    </source>
</evidence>
<dbReference type="AlphaFoldDB" id="A0A834HU21"/>
<dbReference type="EMBL" id="JAACXV010016141">
    <property type="protein sequence ID" value="KAF7264745.1"/>
    <property type="molecule type" value="Genomic_DNA"/>
</dbReference>
<evidence type="ECO:0000313" key="8">
    <source>
        <dbReference type="Proteomes" id="UP000625711"/>
    </source>
</evidence>
<dbReference type="Proteomes" id="UP000625711">
    <property type="component" value="Unassembled WGS sequence"/>
</dbReference>
<keyword evidence="5" id="KW-0472">Membrane</keyword>
<dbReference type="GO" id="GO:0015020">
    <property type="term" value="F:glucuronosyltransferase activity"/>
    <property type="evidence" value="ECO:0007669"/>
    <property type="project" value="UniProtKB-EC"/>
</dbReference>
<dbReference type="InterPro" id="IPR035595">
    <property type="entry name" value="UDP_glycos_trans_CS"/>
</dbReference>
<dbReference type="CDD" id="cd03784">
    <property type="entry name" value="GT1_Gtf-like"/>
    <property type="match status" value="1"/>
</dbReference>
<sequence length="517" mass="58935">MSFRLPTLLLWVTCLVQCVYSYDILVVFPYPGKSHVMVYEPLVQELGNRGHNVTVITHVPVTNNTTKNVREILIGQPMQEAIALDELSSSPTISALISVFMISYFGKITCQEGLSNPLFQSFLKENNNFDVILVEFFNNNCYLGLPNKYKAPFIGFSTCGMMPWHPGWLGSSQNPSTDQVLLNGFKHPMTFWNRVENTLEHIFSVLWYKYNIEPAGRRYSQQFIGEDAADPHQASLLLVNSHHTLHGARPLTPSIIEVGGIHITNKKVKPLPKLLENWINNSDAGVIYFSLGSMIKGDTFPPEKRRAFIGAFARLRQRVLWKWENDTMPDKPDNVMIYKWMPQFDILCNPKAKLFISHGGLLGITEAIHCGIPTIVMPQFGDQRHNAHYLERSGGGLMLILAEATEEKLFNAIQTLLKPENQEKAKELSRRFKDRPLSPMDTAIYWIEHVARNKGGNHMRSTAIDLPFYQYFLLDVIAFLFIGALIYVYISFKVTKATLELINRKSVNKENIRKKTL</sequence>
<dbReference type="Pfam" id="PF00201">
    <property type="entry name" value="UDPGT"/>
    <property type="match status" value="1"/>
</dbReference>
<keyword evidence="5" id="KW-0812">Transmembrane</keyword>
<keyword evidence="8" id="KW-1185">Reference proteome</keyword>